<dbReference type="RefSeq" id="WP_264504556.1">
    <property type="nucleotide sequence ID" value="NZ_JAPDFL010000001.1"/>
</dbReference>
<dbReference type="Gene3D" id="3.30.450.40">
    <property type="match status" value="1"/>
</dbReference>
<dbReference type="EMBL" id="JAPDFL010000001">
    <property type="protein sequence ID" value="MCW1931444.1"/>
    <property type="molecule type" value="Genomic_DNA"/>
</dbReference>
<dbReference type="PANTHER" id="PTHR30136:SF23">
    <property type="entry name" value="DNA-BINDING TRANSCRIPTIONAL ACTIVATOR MHPR"/>
    <property type="match status" value="1"/>
</dbReference>
<dbReference type="InterPro" id="IPR029016">
    <property type="entry name" value="GAF-like_dom_sf"/>
</dbReference>
<dbReference type="PROSITE" id="PS51077">
    <property type="entry name" value="HTH_ICLR"/>
    <property type="match status" value="1"/>
</dbReference>
<dbReference type="SMART" id="SM00346">
    <property type="entry name" value="HTH_ICLR"/>
    <property type="match status" value="1"/>
</dbReference>
<protein>
    <submittedName>
        <fullName evidence="6">Helix-turn-helix domain-containing protein</fullName>
    </submittedName>
</protein>
<reference evidence="6 7" key="1">
    <citation type="submission" date="2022-10" db="EMBL/GenBank/DDBJ databases">
        <title>Pararhodobacter sp. nov., isolated from marine algae.</title>
        <authorList>
            <person name="Choi B.J."/>
            <person name="Kim J.M."/>
            <person name="Lee J.K."/>
            <person name="Choi D.G."/>
            <person name="Jeon C.O."/>
        </authorList>
    </citation>
    <scope>NUCLEOTIDE SEQUENCE [LARGE SCALE GENOMIC DNA]</scope>
    <source>
        <strain evidence="6 7">ZQ420</strain>
    </source>
</reference>
<sequence>MVKQIESLGRGLRVLGILEGGGAYSLTDLAQRTELPKSTLLRMLETLRTGGFARRRRTDGHWQASLSRFNGGDPRSDILADTVAPVLDELCGKIAWPSDVGIYDKGGIRVLESSRRLSPFVVNRDVVARHIHVLPSAMGRAILAWSSPARLDEILAELSHNSARPESMARDRAAVQALIDETRARGYATRQYGYFVTAPSEAKVMAMAVPVMVFGEPIAAINVVWIGTAMSEEDFARLHLSRLRDAASSIAVKMGDGTR</sequence>
<keyword evidence="1" id="KW-0805">Transcription regulation</keyword>
<feature type="domain" description="HTH iclR-type" evidence="4">
    <location>
        <begin position="5"/>
        <end position="66"/>
    </location>
</feature>
<dbReference type="Proteomes" id="UP001208938">
    <property type="component" value="Unassembled WGS sequence"/>
</dbReference>
<evidence type="ECO:0000256" key="1">
    <source>
        <dbReference type="ARBA" id="ARBA00023015"/>
    </source>
</evidence>
<dbReference type="InterPro" id="IPR014757">
    <property type="entry name" value="Tscrpt_reg_IclR_C"/>
</dbReference>
<dbReference type="InterPro" id="IPR036388">
    <property type="entry name" value="WH-like_DNA-bd_sf"/>
</dbReference>
<gene>
    <name evidence="6" type="ORF">OKW52_03985</name>
</gene>
<dbReference type="PANTHER" id="PTHR30136">
    <property type="entry name" value="HELIX-TURN-HELIX TRANSCRIPTIONAL REGULATOR, ICLR FAMILY"/>
    <property type="match status" value="1"/>
</dbReference>
<evidence type="ECO:0000256" key="3">
    <source>
        <dbReference type="ARBA" id="ARBA00023163"/>
    </source>
</evidence>
<dbReference type="Pfam" id="PF09339">
    <property type="entry name" value="HTH_IclR"/>
    <property type="match status" value="1"/>
</dbReference>
<dbReference type="InterPro" id="IPR005471">
    <property type="entry name" value="Tscrpt_reg_IclR_N"/>
</dbReference>
<evidence type="ECO:0000256" key="2">
    <source>
        <dbReference type="ARBA" id="ARBA00023125"/>
    </source>
</evidence>
<dbReference type="Gene3D" id="1.10.10.10">
    <property type="entry name" value="Winged helix-like DNA-binding domain superfamily/Winged helix DNA-binding domain"/>
    <property type="match status" value="1"/>
</dbReference>
<dbReference type="SUPFAM" id="SSF55781">
    <property type="entry name" value="GAF domain-like"/>
    <property type="match status" value="1"/>
</dbReference>
<dbReference type="SUPFAM" id="SSF46785">
    <property type="entry name" value="Winged helix' DNA-binding domain"/>
    <property type="match status" value="1"/>
</dbReference>
<keyword evidence="3" id="KW-0804">Transcription</keyword>
<keyword evidence="7" id="KW-1185">Reference proteome</keyword>
<dbReference type="PROSITE" id="PS51078">
    <property type="entry name" value="ICLR_ED"/>
    <property type="match status" value="1"/>
</dbReference>
<evidence type="ECO:0000259" key="4">
    <source>
        <dbReference type="PROSITE" id="PS51077"/>
    </source>
</evidence>
<evidence type="ECO:0000313" key="7">
    <source>
        <dbReference type="Proteomes" id="UP001208938"/>
    </source>
</evidence>
<name>A0ABT3GV77_9RHOB</name>
<dbReference type="InterPro" id="IPR050707">
    <property type="entry name" value="HTH_MetabolicPath_Reg"/>
</dbReference>
<feature type="domain" description="IclR-ED" evidence="5">
    <location>
        <begin position="65"/>
        <end position="256"/>
    </location>
</feature>
<dbReference type="Pfam" id="PF01614">
    <property type="entry name" value="IclR_C"/>
    <property type="match status" value="1"/>
</dbReference>
<organism evidence="6 7">
    <name type="scientific">Pararhodobacter zhoushanensis</name>
    <dbReference type="NCBI Taxonomy" id="2479545"/>
    <lineage>
        <taxon>Bacteria</taxon>
        <taxon>Pseudomonadati</taxon>
        <taxon>Pseudomonadota</taxon>
        <taxon>Alphaproteobacteria</taxon>
        <taxon>Rhodobacterales</taxon>
        <taxon>Paracoccaceae</taxon>
        <taxon>Pararhodobacter</taxon>
    </lineage>
</organism>
<evidence type="ECO:0000313" key="6">
    <source>
        <dbReference type="EMBL" id="MCW1931444.1"/>
    </source>
</evidence>
<dbReference type="InterPro" id="IPR036390">
    <property type="entry name" value="WH_DNA-bd_sf"/>
</dbReference>
<proteinExistence type="predicted"/>
<accession>A0ABT3GV77</accession>
<evidence type="ECO:0000259" key="5">
    <source>
        <dbReference type="PROSITE" id="PS51078"/>
    </source>
</evidence>
<keyword evidence="2" id="KW-0238">DNA-binding</keyword>
<comment type="caution">
    <text evidence="6">The sequence shown here is derived from an EMBL/GenBank/DDBJ whole genome shotgun (WGS) entry which is preliminary data.</text>
</comment>